<comment type="subcellular location">
    <subcellularLocation>
        <location evidence="1">Cell membrane</location>
        <topology evidence="1">Single-pass type I membrane protein</topology>
    </subcellularLocation>
</comment>
<evidence type="ECO:0000256" key="4">
    <source>
        <dbReference type="ARBA" id="ARBA00022692"/>
    </source>
</evidence>
<protein>
    <submittedName>
        <fullName evidence="11">Cuticlin-1</fullName>
    </submittedName>
</protein>
<organism evidence="11 12">
    <name type="scientific">Toxocara canis</name>
    <name type="common">Canine roundworm</name>
    <dbReference type="NCBI Taxonomy" id="6265"/>
    <lineage>
        <taxon>Eukaryota</taxon>
        <taxon>Metazoa</taxon>
        <taxon>Ecdysozoa</taxon>
        <taxon>Nematoda</taxon>
        <taxon>Chromadorea</taxon>
        <taxon>Rhabditida</taxon>
        <taxon>Spirurina</taxon>
        <taxon>Ascaridomorpha</taxon>
        <taxon>Ascaridoidea</taxon>
        <taxon>Toxocaridae</taxon>
        <taxon>Toxocara</taxon>
    </lineage>
</organism>
<evidence type="ECO:0000313" key="11">
    <source>
        <dbReference type="EMBL" id="KHN87050.1"/>
    </source>
</evidence>
<keyword evidence="4 8" id="KW-0812">Transmembrane</keyword>
<dbReference type="STRING" id="6265.A0A0B2W1K2"/>
<evidence type="ECO:0000259" key="10">
    <source>
        <dbReference type="PROSITE" id="PS51034"/>
    </source>
</evidence>
<evidence type="ECO:0000256" key="8">
    <source>
        <dbReference type="SAM" id="Phobius"/>
    </source>
</evidence>
<gene>
    <name evidence="11" type="primary">cut-1</name>
    <name evidence="11" type="ORF">Tcan_11205</name>
</gene>
<evidence type="ECO:0000256" key="3">
    <source>
        <dbReference type="ARBA" id="ARBA00022475"/>
    </source>
</evidence>
<sequence length="386" mass="42964">MLRTVPLTLCLALTTFVSAIPIDNGVEGEPEIECGPTSITVNFNTRNPFEGHVYVKGLYDQEGCRSDEGGRQVAGIELPFDTCNVARTRSLNPRGIFVTTTVVVTFHPLFVTKVDRAYRVQCFYMEADKTVSTQLEVSEITTAFQTQIVPMPICRYEILDGGPSGQPIQFGLIGQQVYHKWTCDSETVDTFCAVVRSCFVDDGNGDNVQLLNEEGCALDKYLLNNLEYPTDLMAGQEAHVYKYADRSQLFYQCQIRITIKEPNSECERPKCVEPQGFGATKSSTAKNAGRKAVRLLRKRAVDEENTMDVRTDISTLDISDQAQALSTNLQHRVQQPYGQQVIITTGHDRVCMSPQAALLFAGVGAFTIALFTVVFYFRPSKDSLQQ</sequence>
<evidence type="ECO:0000256" key="6">
    <source>
        <dbReference type="ARBA" id="ARBA00022989"/>
    </source>
</evidence>
<keyword evidence="5 9" id="KW-0732">Signal</keyword>
<dbReference type="OMA" id="TINTFCA"/>
<dbReference type="OrthoDB" id="6139674at2759"/>
<accession>A0A0B2W1K2</accession>
<proteinExistence type="predicted"/>
<keyword evidence="3" id="KW-1003">Cell membrane</keyword>
<name>A0A0B2W1K2_TOXCA</name>
<dbReference type="Proteomes" id="UP000031036">
    <property type="component" value="Unassembled WGS sequence"/>
</dbReference>
<feature type="transmembrane region" description="Helical" evidence="8">
    <location>
        <begin position="356"/>
        <end position="377"/>
    </location>
</feature>
<dbReference type="SMART" id="SM00241">
    <property type="entry name" value="ZP"/>
    <property type="match status" value="1"/>
</dbReference>
<dbReference type="PANTHER" id="PTHR22907">
    <property type="entry name" value="GH04558P"/>
    <property type="match status" value="1"/>
</dbReference>
<keyword evidence="12" id="KW-1185">Reference proteome</keyword>
<comment type="caution">
    <text evidence="11">The sequence shown here is derived from an EMBL/GenBank/DDBJ whole genome shotgun (WGS) entry which is preliminary data.</text>
</comment>
<dbReference type="InterPro" id="IPR057475">
    <property type="entry name" value="CUT_C"/>
</dbReference>
<evidence type="ECO:0000256" key="7">
    <source>
        <dbReference type="ARBA" id="ARBA00023136"/>
    </source>
</evidence>
<feature type="domain" description="ZP" evidence="10">
    <location>
        <begin position="33"/>
        <end position="278"/>
    </location>
</feature>
<reference evidence="11 12" key="1">
    <citation type="submission" date="2014-11" db="EMBL/GenBank/DDBJ databases">
        <title>Genetic blueprint of the zoonotic pathogen Toxocara canis.</title>
        <authorList>
            <person name="Zhu X.-Q."/>
            <person name="Korhonen P.K."/>
            <person name="Cai H."/>
            <person name="Young N.D."/>
            <person name="Nejsum P."/>
            <person name="von Samson-Himmelstjerna G."/>
            <person name="Boag P.R."/>
            <person name="Tan P."/>
            <person name="Li Q."/>
            <person name="Min J."/>
            <person name="Yang Y."/>
            <person name="Wang X."/>
            <person name="Fang X."/>
            <person name="Hall R.S."/>
            <person name="Hofmann A."/>
            <person name="Sternberg P.W."/>
            <person name="Jex A.R."/>
            <person name="Gasser R.B."/>
        </authorList>
    </citation>
    <scope>NUCLEOTIDE SEQUENCE [LARGE SCALE GENOMIC DNA]</scope>
    <source>
        <strain evidence="11">PN_DK_2014</strain>
    </source>
</reference>
<dbReference type="Pfam" id="PF25301">
    <property type="entry name" value="CUT_C"/>
    <property type="match status" value="1"/>
</dbReference>
<dbReference type="EMBL" id="JPKZ01000486">
    <property type="protein sequence ID" value="KHN87050.1"/>
    <property type="molecule type" value="Genomic_DNA"/>
</dbReference>
<dbReference type="GO" id="GO:0005886">
    <property type="term" value="C:plasma membrane"/>
    <property type="evidence" value="ECO:0007669"/>
    <property type="project" value="UniProtKB-SubCell"/>
</dbReference>
<dbReference type="GO" id="GO:0042302">
    <property type="term" value="F:structural constituent of cuticle"/>
    <property type="evidence" value="ECO:0007669"/>
    <property type="project" value="UniProtKB-KW"/>
</dbReference>
<evidence type="ECO:0000256" key="5">
    <source>
        <dbReference type="ARBA" id="ARBA00022729"/>
    </source>
</evidence>
<dbReference type="InterPro" id="IPR001507">
    <property type="entry name" value="ZP_dom"/>
</dbReference>
<evidence type="ECO:0000256" key="9">
    <source>
        <dbReference type="SAM" id="SignalP"/>
    </source>
</evidence>
<evidence type="ECO:0000256" key="1">
    <source>
        <dbReference type="ARBA" id="ARBA00004251"/>
    </source>
</evidence>
<keyword evidence="7 8" id="KW-0472">Membrane</keyword>
<keyword evidence="6 8" id="KW-1133">Transmembrane helix</keyword>
<evidence type="ECO:0000313" key="12">
    <source>
        <dbReference type="Proteomes" id="UP000031036"/>
    </source>
</evidence>
<keyword evidence="2" id="KW-0193">Cuticle</keyword>
<dbReference type="PROSITE" id="PS51034">
    <property type="entry name" value="ZP_2"/>
    <property type="match status" value="1"/>
</dbReference>
<dbReference type="Pfam" id="PF25057">
    <property type="entry name" value="CUT_N"/>
    <property type="match status" value="1"/>
</dbReference>
<dbReference type="InterPro" id="IPR051962">
    <property type="entry name" value="Cuticlin"/>
</dbReference>
<dbReference type="PANTHER" id="PTHR22907:SF51">
    <property type="entry name" value="CUTICLIN-1"/>
    <property type="match status" value="1"/>
</dbReference>
<dbReference type="InterPro" id="IPR056953">
    <property type="entry name" value="CUT_N"/>
</dbReference>
<evidence type="ECO:0000256" key="2">
    <source>
        <dbReference type="ARBA" id="ARBA00022460"/>
    </source>
</evidence>
<feature type="chain" id="PRO_5002080625" evidence="9">
    <location>
        <begin position="20"/>
        <end position="386"/>
    </location>
</feature>
<feature type="signal peptide" evidence="9">
    <location>
        <begin position="1"/>
        <end position="19"/>
    </location>
</feature>
<dbReference type="AlphaFoldDB" id="A0A0B2W1K2"/>